<dbReference type="SUPFAM" id="SSF56645">
    <property type="entry name" value="Acyl-CoA dehydrogenase NM domain-like"/>
    <property type="match status" value="1"/>
</dbReference>
<keyword evidence="3" id="KW-0285">Flavoprotein</keyword>
<comment type="cofactor">
    <cofactor evidence="1">
        <name>FAD</name>
        <dbReference type="ChEBI" id="CHEBI:57692"/>
    </cofactor>
</comment>
<dbReference type="Gene3D" id="1.10.540.10">
    <property type="entry name" value="Acyl-CoA dehydrogenase/oxidase, N-terminal domain"/>
    <property type="match status" value="1"/>
</dbReference>
<organism evidence="10">
    <name type="scientific">freshwater metagenome</name>
    <dbReference type="NCBI Taxonomy" id="449393"/>
    <lineage>
        <taxon>unclassified sequences</taxon>
        <taxon>metagenomes</taxon>
        <taxon>ecological metagenomes</taxon>
    </lineage>
</organism>
<reference evidence="10" key="1">
    <citation type="submission" date="2020-05" db="EMBL/GenBank/DDBJ databases">
        <authorList>
            <person name="Chiriac C."/>
            <person name="Salcher M."/>
            <person name="Ghai R."/>
            <person name="Kavagutti S V."/>
        </authorList>
    </citation>
    <scope>NUCLEOTIDE SEQUENCE</scope>
</reference>
<dbReference type="Pfam" id="PF02770">
    <property type="entry name" value="Acyl-CoA_dh_M"/>
    <property type="match status" value="1"/>
</dbReference>
<evidence type="ECO:0000313" key="10">
    <source>
        <dbReference type="EMBL" id="CAB4741572.1"/>
    </source>
</evidence>
<dbReference type="InterPro" id="IPR037069">
    <property type="entry name" value="AcylCoA_DH/ox_N_sf"/>
</dbReference>
<dbReference type="PANTHER" id="PTHR43292">
    <property type="entry name" value="ACYL-COA DEHYDROGENASE"/>
    <property type="match status" value="1"/>
</dbReference>
<dbReference type="InterPro" id="IPR013786">
    <property type="entry name" value="AcylCoA_DH/ox_N"/>
</dbReference>
<proteinExistence type="inferred from homology"/>
<keyword evidence="4" id="KW-0274">FAD</keyword>
<sequence>MSTDLAALVDDRLSGLLPRRDGNERATTLGAGGYDIEAGRAYLAATVEDGLALPTWPQQYGGRDATRSEAAEIASATKQYVVPDLYPFRVGTNMAGPVLLEHGTIAQRDRWVRNMASGAEIWCQMFSEPDAGSDLANVSTTAVRDGDGWRLNGQKVWTSRGEYADWGICLTRTNPDVPKHNGLTMFALDMRSPGVLVRPLVQMNGDSHFSEVFLDDAFVPDEQRIGETHGGWTITLAVLAHERAGADRSAPTVGGTTVPLWLSRMIGTPALADPVLRDRTMRLYAFDETIRLTQLRTLANQRAGRKPGPEGSGMKLNGARSFKARAALQATAGGAHALLSDWDGHVDLLTAPSMSIRGGTDEIQLNILAERILGLPSEQRTDRSVPWAVARRGIA</sequence>
<dbReference type="Gene3D" id="2.40.110.10">
    <property type="entry name" value="Butyryl-CoA Dehydrogenase, subunit A, domain 2"/>
    <property type="match status" value="1"/>
</dbReference>
<dbReference type="Pfam" id="PF00441">
    <property type="entry name" value="Acyl-CoA_dh_1"/>
    <property type="match status" value="1"/>
</dbReference>
<dbReference type="InterPro" id="IPR009100">
    <property type="entry name" value="AcylCoA_DH/oxidase_NM_dom_sf"/>
</dbReference>
<evidence type="ECO:0000259" key="8">
    <source>
        <dbReference type="Pfam" id="PF02771"/>
    </source>
</evidence>
<dbReference type="InterPro" id="IPR052161">
    <property type="entry name" value="Mycobact_Acyl-CoA_DH"/>
</dbReference>
<name>A0A6J6T362_9ZZZZ</name>
<evidence type="ECO:0000259" key="6">
    <source>
        <dbReference type="Pfam" id="PF00441"/>
    </source>
</evidence>
<dbReference type="EMBL" id="CAEZYF010000026">
    <property type="protein sequence ID" value="CAB4741572.1"/>
    <property type="molecule type" value="Genomic_DNA"/>
</dbReference>
<evidence type="ECO:0000256" key="5">
    <source>
        <dbReference type="ARBA" id="ARBA00023002"/>
    </source>
</evidence>
<dbReference type="FunFam" id="2.40.110.10:FF:000011">
    <property type="entry name" value="Acyl-CoA dehydrogenase FadE34"/>
    <property type="match status" value="1"/>
</dbReference>
<dbReference type="InterPro" id="IPR006091">
    <property type="entry name" value="Acyl-CoA_Oxase/DH_mid-dom"/>
</dbReference>
<feature type="domain" description="Acyl-CoA oxidase/dehydrogenase middle" evidence="7">
    <location>
        <begin position="123"/>
        <end position="216"/>
    </location>
</feature>
<comment type="similarity">
    <text evidence="2">Belongs to the acyl-CoA dehydrogenase family.</text>
</comment>
<accession>A0A6J6T362</accession>
<dbReference type="InterPro" id="IPR009075">
    <property type="entry name" value="AcylCo_DH/oxidase_C"/>
</dbReference>
<evidence type="ECO:0000256" key="3">
    <source>
        <dbReference type="ARBA" id="ARBA00022630"/>
    </source>
</evidence>
<dbReference type="Gene3D" id="1.20.140.10">
    <property type="entry name" value="Butyryl-CoA Dehydrogenase, subunit A, domain 3"/>
    <property type="match status" value="1"/>
</dbReference>
<dbReference type="EMBL" id="CAESGF010000020">
    <property type="protein sequence ID" value="CAB4364910.1"/>
    <property type="molecule type" value="Genomic_DNA"/>
</dbReference>
<dbReference type="PANTHER" id="PTHR43292:SF4">
    <property type="entry name" value="ACYL-COA DEHYDROGENASE FADE34"/>
    <property type="match status" value="1"/>
</dbReference>
<gene>
    <name evidence="10" type="ORF">UFOPK2656_02942</name>
    <name evidence="9" type="ORF">UFOPK4189_02667</name>
</gene>
<dbReference type="GO" id="GO:0016627">
    <property type="term" value="F:oxidoreductase activity, acting on the CH-CH group of donors"/>
    <property type="evidence" value="ECO:0007669"/>
    <property type="project" value="InterPro"/>
</dbReference>
<dbReference type="InterPro" id="IPR036250">
    <property type="entry name" value="AcylCo_DH-like_C"/>
</dbReference>
<dbReference type="GO" id="GO:0005886">
    <property type="term" value="C:plasma membrane"/>
    <property type="evidence" value="ECO:0007669"/>
    <property type="project" value="TreeGrafter"/>
</dbReference>
<dbReference type="AlphaFoldDB" id="A0A6J6T362"/>
<evidence type="ECO:0000259" key="7">
    <source>
        <dbReference type="Pfam" id="PF02770"/>
    </source>
</evidence>
<dbReference type="SUPFAM" id="SSF47203">
    <property type="entry name" value="Acyl-CoA dehydrogenase C-terminal domain-like"/>
    <property type="match status" value="1"/>
</dbReference>
<evidence type="ECO:0000256" key="2">
    <source>
        <dbReference type="ARBA" id="ARBA00009347"/>
    </source>
</evidence>
<evidence type="ECO:0000256" key="4">
    <source>
        <dbReference type="ARBA" id="ARBA00022827"/>
    </source>
</evidence>
<dbReference type="InterPro" id="IPR046373">
    <property type="entry name" value="Acyl-CoA_Oxase/DH_mid-dom_sf"/>
</dbReference>
<evidence type="ECO:0000256" key="1">
    <source>
        <dbReference type="ARBA" id="ARBA00001974"/>
    </source>
</evidence>
<dbReference type="Pfam" id="PF02771">
    <property type="entry name" value="Acyl-CoA_dh_N"/>
    <property type="match status" value="1"/>
</dbReference>
<dbReference type="GO" id="GO:0050660">
    <property type="term" value="F:flavin adenine dinucleotide binding"/>
    <property type="evidence" value="ECO:0007669"/>
    <property type="project" value="InterPro"/>
</dbReference>
<keyword evidence="5" id="KW-0560">Oxidoreductase</keyword>
<feature type="domain" description="Acyl-CoA dehydrogenase/oxidase C-terminal" evidence="6">
    <location>
        <begin position="231"/>
        <end position="373"/>
    </location>
</feature>
<evidence type="ECO:0000313" key="9">
    <source>
        <dbReference type="EMBL" id="CAB4364910.1"/>
    </source>
</evidence>
<feature type="domain" description="Acyl-CoA dehydrogenase/oxidase N-terminal" evidence="8">
    <location>
        <begin position="41"/>
        <end position="118"/>
    </location>
</feature>
<protein>
    <submittedName>
        <fullName evidence="10">Unannotated protein</fullName>
    </submittedName>
</protein>